<evidence type="ECO:0000256" key="1">
    <source>
        <dbReference type="SAM" id="SignalP"/>
    </source>
</evidence>
<feature type="signal peptide" evidence="1">
    <location>
        <begin position="1"/>
        <end position="19"/>
    </location>
</feature>
<dbReference type="EMBL" id="PYWC01000004">
    <property type="protein sequence ID" value="PWW80159.1"/>
    <property type="molecule type" value="Genomic_DNA"/>
</dbReference>
<name>A0A317T0D3_9PEZI</name>
<keyword evidence="1" id="KW-0732">Signal</keyword>
<dbReference type="AlphaFoldDB" id="A0A317T0D3"/>
<dbReference type="Proteomes" id="UP000246991">
    <property type="component" value="Unassembled WGS sequence"/>
</dbReference>
<proteinExistence type="predicted"/>
<sequence length="103" mass="11014">MGGCCSLLVGLVVLYKVPPELIVKGAGAYGNLGNGRITHAPETRDFTKLRVHYALSTKSVAIPTTELIKQHDSIRFKYCVIYGDLSTLLACGLIGSTAGICWS</sequence>
<keyword evidence="3" id="KW-1185">Reference proteome</keyword>
<evidence type="ECO:0000313" key="3">
    <source>
        <dbReference type="Proteomes" id="UP000246991"/>
    </source>
</evidence>
<feature type="chain" id="PRO_5016256816" evidence="1">
    <location>
        <begin position="20"/>
        <end position="103"/>
    </location>
</feature>
<protein>
    <submittedName>
        <fullName evidence="2">Uncharacterized protein</fullName>
    </submittedName>
</protein>
<evidence type="ECO:0000313" key="2">
    <source>
        <dbReference type="EMBL" id="PWW80159.1"/>
    </source>
</evidence>
<accession>A0A317T0D3</accession>
<gene>
    <name evidence="2" type="ORF">C7212DRAFT_361139</name>
</gene>
<reference evidence="2 3" key="1">
    <citation type="submission" date="2018-03" db="EMBL/GenBank/DDBJ databases">
        <title>Genomes of Pezizomycetes fungi and the evolution of truffles.</title>
        <authorList>
            <person name="Murat C."/>
            <person name="Payen T."/>
            <person name="Noel B."/>
            <person name="Kuo A."/>
            <person name="Martin F.M."/>
        </authorList>
    </citation>
    <scope>NUCLEOTIDE SEQUENCE [LARGE SCALE GENOMIC DNA]</scope>
    <source>
        <strain evidence="2">091103-1</strain>
    </source>
</reference>
<comment type="caution">
    <text evidence="2">The sequence shown here is derived from an EMBL/GenBank/DDBJ whole genome shotgun (WGS) entry which is preliminary data.</text>
</comment>
<organism evidence="2 3">
    <name type="scientific">Tuber magnatum</name>
    <name type="common">white Piedmont truffle</name>
    <dbReference type="NCBI Taxonomy" id="42249"/>
    <lineage>
        <taxon>Eukaryota</taxon>
        <taxon>Fungi</taxon>
        <taxon>Dikarya</taxon>
        <taxon>Ascomycota</taxon>
        <taxon>Pezizomycotina</taxon>
        <taxon>Pezizomycetes</taxon>
        <taxon>Pezizales</taxon>
        <taxon>Tuberaceae</taxon>
        <taxon>Tuber</taxon>
    </lineage>
</organism>